<comment type="catalytic activity">
    <reaction evidence="5">
        <text>alpha-D-glucose 1-phosphate + UTP + H(+) = UDP-alpha-D-glucose + diphosphate</text>
        <dbReference type="Rhea" id="RHEA:19889"/>
        <dbReference type="ChEBI" id="CHEBI:15378"/>
        <dbReference type="ChEBI" id="CHEBI:33019"/>
        <dbReference type="ChEBI" id="CHEBI:46398"/>
        <dbReference type="ChEBI" id="CHEBI:58601"/>
        <dbReference type="ChEBI" id="CHEBI:58885"/>
        <dbReference type="EC" id="2.7.7.9"/>
    </reaction>
</comment>
<dbReference type="GO" id="GO:0003983">
    <property type="term" value="F:UTP:glucose-1-phosphate uridylyltransferase activity"/>
    <property type="evidence" value="ECO:0007669"/>
    <property type="project" value="UniProtKB-EC"/>
</dbReference>
<dbReference type="SUPFAM" id="SSF53448">
    <property type="entry name" value="Nucleotide-diphospho-sugar transferases"/>
    <property type="match status" value="1"/>
</dbReference>
<accession>A0A1F4NSN3</accession>
<dbReference type="InterPro" id="IPR005771">
    <property type="entry name" value="GalU_uridylyltTrfase_bac/arc"/>
</dbReference>
<keyword evidence="3" id="KW-0808">Transferase</keyword>
<evidence type="ECO:0000259" key="6">
    <source>
        <dbReference type="Pfam" id="PF00483"/>
    </source>
</evidence>
<evidence type="ECO:0000256" key="4">
    <source>
        <dbReference type="ARBA" id="ARBA00022695"/>
    </source>
</evidence>
<dbReference type="Gene3D" id="3.90.550.10">
    <property type="entry name" value="Spore Coat Polysaccharide Biosynthesis Protein SpsA, Chain A"/>
    <property type="match status" value="1"/>
</dbReference>
<evidence type="ECO:0000313" key="8">
    <source>
        <dbReference type="Proteomes" id="UP000176651"/>
    </source>
</evidence>
<comment type="similarity">
    <text evidence="1">Belongs to the UDPGP type 2 family.</text>
</comment>
<dbReference type="InterPro" id="IPR029044">
    <property type="entry name" value="Nucleotide-diphossugar_trans"/>
</dbReference>
<dbReference type="PANTHER" id="PTHR43197:SF1">
    <property type="entry name" value="UTP--GLUCOSE-1-PHOSPHATE URIDYLYLTRANSFERASE"/>
    <property type="match status" value="1"/>
</dbReference>
<dbReference type="InterPro" id="IPR005835">
    <property type="entry name" value="NTP_transferase_dom"/>
</dbReference>
<evidence type="ECO:0000313" key="7">
    <source>
        <dbReference type="EMBL" id="OGB74287.1"/>
    </source>
</evidence>
<feature type="domain" description="Nucleotidyl transferase" evidence="6">
    <location>
        <begin position="7"/>
        <end position="269"/>
    </location>
</feature>
<dbReference type="Pfam" id="PF00483">
    <property type="entry name" value="NTP_transferase"/>
    <property type="match status" value="1"/>
</dbReference>
<gene>
    <name evidence="7" type="ORF">A2V68_00810</name>
</gene>
<evidence type="ECO:0000256" key="5">
    <source>
        <dbReference type="ARBA" id="ARBA00048128"/>
    </source>
</evidence>
<dbReference type="EC" id="2.7.7.9" evidence="2"/>
<dbReference type="EMBL" id="META01000003">
    <property type="protein sequence ID" value="OGB74287.1"/>
    <property type="molecule type" value="Genomic_DNA"/>
</dbReference>
<dbReference type="STRING" id="1798535.A2V68_00810"/>
<organism evidence="7 8">
    <name type="scientific">candidate division Kazan bacterium RBG_13_50_9</name>
    <dbReference type="NCBI Taxonomy" id="1798535"/>
    <lineage>
        <taxon>Bacteria</taxon>
        <taxon>Bacteria division Kazan-3B-28</taxon>
    </lineage>
</organism>
<reference evidence="7 8" key="1">
    <citation type="journal article" date="2016" name="Nat. Commun.">
        <title>Thousands of microbial genomes shed light on interconnected biogeochemical processes in an aquifer system.</title>
        <authorList>
            <person name="Anantharaman K."/>
            <person name="Brown C.T."/>
            <person name="Hug L.A."/>
            <person name="Sharon I."/>
            <person name="Castelle C.J."/>
            <person name="Probst A.J."/>
            <person name="Thomas B.C."/>
            <person name="Singh A."/>
            <person name="Wilkins M.J."/>
            <person name="Karaoz U."/>
            <person name="Brodie E.L."/>
            <person name="Williams K.H."/>
            <person name="Hubbard S.S."/>
            <person name="Banfield J.F."/>
        </authorList>
    </citation>
    <scope>NUCLEOTIDE SEQUENCE [LARGE SCALE GENOMIC DNA]</scope>
</reference>
<dbReference type="GO" id="GO:0006011">
    <property type="term" value="P:UDP-alpha-D-glucose metabolic process"/>
    <property type="evidence" value="ECO:0007669"/>
    <property type="project" value="InterPro"/>
</dbReference>
<evidence type="ECO:0000256" key="2">
    <source>
        <dbReference type="ARBA" id="ARBA00012415"/>
    </source>
</evidence>
<keyword evidence="4" id="KW-0548">Nucleotidyltransferase</keyword>
<name>A0A1F4NSN3_UNCK3</name>
<sequence length="289" mass="32895">MKKVTTGVIAIAGFGTRFLPATKAIPKEMLPIIDRPIAQYIVEEMIQSGIKDIVFVTNSTQKSILEQHFGRSPELERHLTIKGKTGQLKEIKQLSKLARFKYVIQPDMDKFYGTGACLRSVERLASHGPFILAFGDDLVKSRVPFCRQLITEYSRHKCPIIGAEEVPQSETHRYGIIETFSKTNRIKRIIEKPKRRQTHSRLAILGRYLLTPAIFPVLRKLTTNHLGEICLTDAFNIILKESAIVVHKIQGGQWYTTGDPTNYFRALLAYSVEQPALKKELKRFTKESL</sequence>
<dbReference type="AlphaFoldDB" id="A0A1F4NSN3"/>
<dbReference type="Proteomes" id="UP000176651">
    <property type="component" value="Unassembled WGS sequence"/>
</dbReference>
<evidence type="ECO:0000256" key="3">
    <source>
        <dbReference type="ARBA" id="ARBA00022679"/>
    </source>
</evidence>
<dbReference type="PANTHER" id="PTHR43197">
    <property type="entry name" value="UTP--GLUCOSE-1-PHOSPHATE URIDYLYLTRANSFERASE"/>
    <property type="match status" value="1"/>
</dbReference>
<protein>
    <recommendedName>
        <fullName evidence="2">UTP--glucose-1-phosphate uridylyltransferase</fullName>
        <ecNumber evidence="2">2.7.7.9</ecNumber>
    </recommendedName>
</protein>
<comment type="caution">
    <text evidence="7">The sequence shown here is derived from an EMBL/GenBank/DDBJ whole genome shotgun (WGS) entry which is preliminary data.</text>
</comment>
<evidence type="ECO:0000256" key="1">
    <source>
        <dbReference type="ARBA" id="ARBA00006890"/>
    </source>
</evidence>
<proteinExistence type="inferred from homology"/>